<dbReference type="InterPro" id="IPR000719">
    <property type="entry name" value="Prot_kinase_dom"/>
</dbReference>
<reference evidence="2 3" key="1">
    <citation type="submission" date="2020-01" db="EMBL/GenBank/DDBJ databases">
        <authorList>
            <consortium name="DOE Joint Genome Institute"/>
            <person name="Haridas S."/>
            <person name="Albert R."/>
            <person name="Binder M."/>
            <person name="Bloem J."/>
            <person name="Labutti K."/>
            <person name="Salamov A."/>
            <person name="Andreopoulos B."/>
            <person name="Baker S.E."/>
            <person name="Barry K."/>
            <person name="Bills G."/>
            <person name="Bluhm B.H."/>
            <person name="Cannon C."/>
            <person name="Castanera R."/>
            <person name="Culley D.E."/>
            <person name="Daum C."/>
            <person name="Ezra D."/>
            <person name="Gonzalez J.B."/>
            <person name="Henrissat B."/>
            <person name="Kuo A."/>
            <person name="Liang C."/>
            <person name="Lipzen A."/>
            <person name="Lutzoni F."/>
            <person name="Magnuson J."/>
            <person name="Mondo S."/>
            <person name="Nolan M."/>
            <person name="Ohm R."/>
            <person name="Pangilinan J."/>
            <person name="Park H.-J.H."/>
            <person name="Ramirez L."/>
            <person name="Alfaro M."/>
            <person name="Sun H."/>
            <person name="Tritt A."/>
            <person name="Yoshinaga Y."/>
            <person name="Zwiers L.-H.L."/>
            <person name="Turgeon B.G."/>
            <person name="Goodwin S.B."/>
            <person name="Spatafora J.W."/>
            <person name="Crous P.W."/>
            <person name="Grigoriev I.V."/>
        </authorList>
    </citation>
    <scope>NUCLEOTIDE SEQUENCE [LARGE SCALE GENOMIC DNA]</scope>
    <source>
        <strain evidence="2 3">CBS 611.86</strain>
    </source>
</reference>
<dbReference type="Gene3D" id="1.10.510.10">
    <property type="entry name" value="Transferase(Phosphotransferase) domain 1"/>
    <property type="match status" value="1"/>
</dbReference>
<dbReference type="PROSITE" id="PS50011">
    <property type="entry name" value="PROTEIN_KINASE_DOM"/>
    <property type="match status" value="1"/>
</dbReference>
<feature type="domain" description="Protein kinase" evidence="1">
    <location>
        <begin position="148"/>
        <end position="336"/>
    </location>
</feature>
<proteinExistence type="predicted"/>
<dbReference type="GO" id="GO:0004672">
    <property type="term" value="F:protein kinase activity"/>
    <property type="evidence" value="ECO:0007669"/>
    <property type="project" value="InterPro"/>
</dbReference>
<accession>A0A7C8I3T9</accession>
<gene>
    <name evidence="2" type="ORF">BDV95DRAFT_179749</name>
</gene>
<sequence length="336" mass="37747">MNFDVPPFAMLELELGDQNIELIVMSRGKRFHVQLATEDLRGSQADHSLLHTFLKFRESMDDDPQAMEELMDWMMEPCTCYINQLAPPQHRLEPPSLAEYFDPETFIFKLMNVDGHLEAIRCPENHSPIRSATPKVSISDPTVSAAIAQGVDCISASILSAALEPDVHEADYDLVPRRVRIIGQESQFHFKGAFEEQSFQRELDILLRFRSDSLPNDLLVSRLGGLVTHDDGLSVMGILIEYVHGSKTLDFAVEEASMTEREKWAWQIRTTIKQLHDANITWGDVKPDNVLIDPNGDALVIDFGGGCVEGWVDQNLEGTREGDLQGLANIEQFLGL</sequence>
<evidence type="ECO:0000259" key="1">
    <source>
        <dbReference type="PROSITE" id="PS50011"/>
    </source>
</evidence>
<evidence type="ECO:0000313" key="3">
    <source>
        <dbReference type="Proteomes" id="UP000481861"/>
    </source>
</evidence>
<keyword evidence="3" id="KW-1185">Reference proteome</keyword>
<dbReference type="EMBL" id="JAADJZ010000023">
    <property type="protein sequence ID" value="KAF2867432.1"/>
    <property type="molecule type" value="Genomic_DNA"/>
</dbReference>
<dbReference type="AlphaFoldDB" id="A0A7C8I3T9"/>
<dbReference type="InterPro" id="IPR011009">
    <property type="entry name" value="Kinase-like_dom_sf"/>
</dbReference>
<dbReference type="SUPFAM" id="SSF56112">
    <property type="entry name" value="Protein kinase-like (PK-like)"/>
    <property type="match status" value="1"/>
</dbReference>
<organism evidence="2 3">
    <name type="scientific">Massariosphaeria phaeospora</name>
    <dbReference type="NCBI Taxonomy" id="100035"/>
    <lineage>
        <taxon>Eukaryota</taxon>
        <taxon>Fungi</taxon>
        <taxon>Dikarya</taxon>
        <taxon>Ascomycota</taxon>
        <taxon>Pezizomycotina</taxon>
        <taxon>Dothideomycetes</taxon>
        <taxon>Pleosporomycetidae</taxon>
        <taxon>Pleosporales</taxon>
        <taxon>Pleosporales incertae sedis</taxon>
        <taxon>Massariosphaeria</taxon>
    </lineage>
</organism>
<dbReference type="Pfam" id="PF00069">
    <property type="entry name" value="Pkinase"/>
    <property type="match status" value="1"/>
</dbReference>
<evidence type="ECO:0000313" key="2">
    <source>
        <dbReference type="EMBL" id="KAF2867432.1"/>
    </source>
</evidence>
<protein>
    <recommendedName>
        <fullName evidence="1">Protein kinase domain-containing protein</fullName>
    </recommendedName>
</protein>
<dbReference type="GO" id="GO:0005524">
    <property type="term" value="F:ATP binding"/>
    <property type="evidence" value="ECO:0007669"/>
    <property type="project" value="InterPro"/>
</dbReference>
<dbReference type="OrthoDB" id="4062651at2759"/>
<comment type="caution">
    <text evidence="2">The sequence shown here is derived from an EMBL/GenBank/DDBJ whole genome shotgun (WGS) entry which is preliminary data.</text>
</comment>
<name>A0A7C8I3T9_9PLEO</name>
<dbReference type="Proteomes" id="UP000481861">
    <property type="component" value="Unassembled WGS sequence"/>
</dbReference>